<evidence type="ECO:0000256" key="6">
    <source>
        <dbReference type="ARBA" id="ARBA00023242"/>
    </source>
</evidence>
<feature type="domain" description="Zn(2)-C6 fungal-type" evidence="8">
    <location>
        <begin position="39"/>
        <end position="80"/>
    </location>
</feature>
<dbReference type="Pfam" id="PF00172">
    <property type="entry name" value="Zn_clus"/>
    <property type="match status" value="1"/>
</dbReference>
<reference evidence="9" key="1">
    <citation type="journal article" date="2020" name="Stud. Mycol.">
        <title>101 Dothideomycetes genomes: a test case for predicting lifestyles and emergence of pathogens.</title>
        <authorList>
            <person name="Haridas S."/>
            <person name="Albert R."/>
            <person name="Binder M."/>
            <person name="Bloem J."/>
            <person name="Labutti K."/>
            <person name="Salamov A."/>
            <person name="Andreopoulos B."/>
            <person name="Baker S."/>
            <person name="Barry K."/>
            <person name="Bills G."/>
            <person name="Bluhm B."/>
            <person name="Cannon C."/>
            <person name="Castanera R."/>
            <person name="Culley D."/>
            <person name="Daum C."/>
            <person name="Ezra D."/>
            <person name="Gonzalez J."/>
            <person name="Henrissat B."/>
            <person name="Kuo A."/>
            <person name="Liang C."/>
            <person name="Lipzen A."/>
            <person name="Lutzoni F."/>
            <person name="Magnuson J."/>
            <person name="Mondo S."/>
            <person name="Nolan M."/>
            <person name="Ohm R."/>
            <person name="Pangilinan J."/>
            <person name="Park H.-J."/>
            <person name="Ramirez L."/>
            <person name="Alfaro M."/>
            <person name="Sun H."/>
            <person name="Tritt A."/>
            <person name="Yoshinaga Y."/>
            <person name="Zwiers L.-H."/>
            <person name="Turgeon B."/>
            <person name="Goodwin S."/>
            <person name="Spatafora J."/>
            <person name="Crous P."/>
            <person name="Grigoriev I."/>
        </authorList>
    </citation>
    <scope>NUCLEOTIDE SEQUENCE</scope>
    <source>
        <strain evidence="9">CBS 115976</strain>
    </source>
</reference>
<dbReference type="PANTHER" id="PTHR36206:SF12">
    <property type="entry name" value="ASPERCRYPTIN BIOSYNTHESIS CLUSTER-SPECIFIC TRANSCRIPTION REGULATOR ATNN-RELATED"/>
    <property type="match status" value="1"/>
</dbReference>
<dbReference type="PANTHER" id="PTHR36206">
    <property type="entry name" value="ASPERCRYPTIN BIOSYNTHESIS CLUSTER-SPECIFIC TRANSCRIPTION REGULATOR ATNN-RELATED"/>
    <property type="match status" value="1"/>
</dbReference>
<dbReference type="InterPro" id="IPR021858">
    <property type="entry name" value="Fun_TF"/>
</dbReference>
<keyword evidence="2" id="KW-0862">Zinc</keyword>
<dbReference type="InterPro" id="IPR052360">
    <property type="entry name" value="Transcr_Regulatory_Proteins"/>
</dbReference>
<keyword evidence="6" id="KW-0539">Nucleus</keyword>
<dbReference type="InterPro" id="IPR036864">
    <property type="entry name" value="Zn2-C6_fun-type_DNA-bd_sf"/>
</dbReference>
<evidence type="ECO:0000259" key="8">
    <source>
        <dbReference type="SMART" id="SM00066"/>
    </source>
</evidence>
<dbReference type="SUPFAM" id="SSF57701">
    <property type="entry name" value="Zn2/Cys6 DNA-binding domain"/>
    <property type="match status" value="1"/>
</dbReference>
<keyword evidence="5" id="KW-0804">Transcription</keyword>
<dbReference type="AlphaFoldDB" id="A0A6A6U0E4"/>
<dbReference type="CDD" id="cd00067">
    <property type="entry name" value="GAL4"/>
    <property type="match status" value="1"/>
</dbReference>
<dbReference type="SMART" id="SM00066">
    <property type="entry name" value="GAL4"/>
    <property type="match status" value="1"/>
</dbReference>
<evidence type="ECO:0000256" key="4">
    <source>
        <dbReference type="ARBA" id="ARBA00023125"/>
    </source>
</evidence>
<organism evidence="9 10">
    <name type="scientific">Microthyrium microscopicum</name>
    <dbReference type="NCBI Taxonomy" id="703497"/>
    <lineage>
        <taxon>Eukaryota</taxon>
        <taxon>Fungi</taxon>
        <taxon>Dikarya</taxon>
        <taxon>Ascomycota</taxon>
        <taxon>Pezizomycotina</taxon>
        <taxon>Dothideomycetes</taxon>
        <taxon>Dothideomycetes incertae sedis</taxon>
        <taxon>Microthyriales</taxon>
        <taxon>Microthyriaceae</taxon>
        <taxon>Microthyrium</taxon>
    </lineage>
</organism>
<evidence type="ECO:0000256" key="3">
    <source>
        <dbReference type="ARBA" id="ARBA00023015"/>
    </source>
</evidence>
<accession>A0A6A6U0E4</accession>
<keyword evidence="3" id="KW-0805">Transcription regulation</keyword>
<keyword evidence="4" id="KW-0238">DNA-binding</keyword>
<feature type="compositionally biased region" description="Basic residues" evidence="7">
    <location>
        <begin position="32"/>
        <end position="41"/>
    </location>
</feature>
<dbReference type="GO" id="GO:0000981">
    <property type="term" value="F:DNA-binding transcription factor activity, RNA polymerase II-specific"/>
    <property type="evidence" value="ECO:0007669"/>
    <property type="project" value="InterPro"/>
</dbReference>
<evidence type="ECO:0000313" key="10">
    <source>
        <dbReference type="Proteomes" id="UP000799302"/>
    </source>
</evidence>
<dbReference type="InterPro" id="IPR001138">
    <property type="entry name" value="Zn2Cys6_DnaBD"/>
</dbReference>
<evidence type="ECO:0000256" key="7">
    <source>
        <dbReference type="SAM" id="MobiDB-lite"/>
    </source>
</evidence>
<dbReference type="EMBL" id="MU004241">
    <property type="protein sequence ID" value="KAF2664897.1"/>
    <property type="molecule type" value="Genomic_DNA"/>
</dbReference>
<feature type="region of interest" description="Disordered" evidence="7">
    <location>
        <begin position="1"/>
        <end position="42"/>
    </location>
</feature>
<evidence type="ECO:0000256" key="2">
    <source>
        <dbReference type="ARBA" id="ARBA00022833"/>
    </source>
</evidence>
<evidence type="ECO:0000256" key="1">
    <source>
        <dbReference type="ARBA" id="ARBA00022723"/>
    </source>
</evidence>
<dbReference type="OrthoDB" id="2593732at2759"/>
<dbReference type="Pfam" id="PF11951">
    <property type="entry name" value="Fungal_trans_2"/>
    <property type="match status" value="1"/>
</dbReference>
<dbReference type="GO" id="GO:0008270">
    <property type="term" value="F:zinc ion binding"/>
    <property type="evidence" value="ECO:0007669"/>
    <property type="project" value="InterPro"/>
</dbReference>
<keyword evidence="10" id="KW-1185">Reference proteome</keyword>
<proteinExistence type="predicted"/>
<evidence type="ECO:0000313" key="9">
    <source>
        <dbReference type="EMBL" id="KAF2664897.1"/>
    </source>
</evidence>
<name>A0A6A6U0E4_9PEZI</name>
<dbReference type="Proteomes" id="UP000799302">
    <property type="component" value="Unassembled WGS sequence"/>
</dbReference>
<keyword evidence="1" id="KW-0479">Metal-binding</keyword>
<evidence type="ECO:0000256" key="5">
    <source>
        <dbReference type="ARBA" id="ARBA00023163"/>
    </source>
</evidence>
<protein>
    <recommendedName>
        <fullName evidence="8">Zn(2)-C6 fungal-type domain-containing protein</fullName>
    </recommendedName>
</protein>
<gene>
    <name evidence="9" type="ORF">BT63DRAFT_443218</name>
</gene>
<feature type="compositionally biased region" description="Polar residues" evidence="7">
    <location>
        <begin position="14"/>
        <end position="24"/>
    </location>
</feature>
<sequence length="627" mass="70407">MSSPNQPVAGLESNEVTAAGSLTVSDPPPGLKKSRASKPKSKNGCLTCKIKCDERMPECVRCLGMGLRCAGYGIPSRSAKPRYKTNQSPGSPCSPLPLMRLSSSFPVRNSLESRAIELLLTTISPRLGYSYRSFWIKEMFQVGYQEPAVRDAMISLSLSYEHNSIQEGLMGSEKEPDKHSTLHYYNSAIRYLHKQLQDPSSIRVPLTICLIFACIDCIRRDSAAALNHIRGGVQLLELWRNRNQDSDVNVNGSSFEASEFAAIEEVMVPMFTWLNMVSTTFGAPLLDLSTSKHTEDPLPVFLKATAHMSSFAGAIQSMLNHVDVSFRFLRAYGLTKYEATIDPFIATQQANLLANLDSWRHDFDVFVATGADKANCLPSTVDLILSSWLAIRIWLESCLEPTECVWDKYRTEFSQILELAANSVDDTQRFPDALSRSFTFELGCIPALQFVAWKCRYPHIRRRALRLLRQCPRRECIFDSRYGTMLYERVMSIEEASFGLRRGELPLPDLLPPESARVHNIDLPPLPATRHGKPVNFLTKPRGPLGPWDVKAEYMNLSGFELLQWYAVVGRDREKTPEVMRMEEVTSIPTPINIDWNTRIDTSGPPVGWHAINHEAELAVEIPVSAT</sequence>
<dbReference type="GO" id="GO:0003677">
    <property type="term" value="F:DNA binding"/>
    <property type="evidence" value="ECO:0007669"/>
    <property type="project" value="UniProtKB-KW"/>
</dbReference>